<dbReference type="Gene3D" id="3.10.20.90">
    <property type="entry name" value="Phosphatidylinositol 3-kinase Catalytic Subunit, Chain A, domain 1"/>
    <property type="match status" value="1"/>
</dbReference>
<feature type="compositionally biased region" description="Polar residues" evidence="1">
    <location>
        <begin position="108"/>
        <end position="134"/>
    </location>
</feature>
<feature type="region of interest" description="Disordered" evidence="1">
    <location>
        <begin position="95"/>
        <end position="134"/>
    </location>
</feature>
<feature type="domain" description="Ubiquitin-like" evidence="2">
    <location>
        <begin position="146"/>
        <end position="226"/>
    </location>
</feature>
<dbReference type="PROSITE" id="PS50053">
    <property type="entry name" value="UBIQUITIN_2"/>
    <property type="match status" value="1"/>
</dbReference>
<dbReference type="SUPFAM" id="SSF54236">
    <property type="entry name" value="Ubiquitin-like"/>
    <property type="match status" value="1"/>
</dbReference>
<dbReference type="Pfam" id="PF11976">
    <property type="entry name" value="Rad60-SLD"/>
    <property type="match status" value="1"/>
</dbReference>
<dbReference type="STRING" id="106004.A0A1Y2FZJ3"/>
<dbReference type="InterPro" id="IPR029071">
    <property type="entry name" value="Ubiquitin-like_domsf"/>
</dbReference>
<dbReference type="OrthoDB" id="428577at2759"/>
<dbReference type="InterPro" id="IPR022617">
    <property type="entry name" value="Rad60/SUMO-like_dom"/>
</dbReference>
<gene>
    <name evidence="3" type="ORF">BCR35DRAFT_301406</name>
</gene>
<dbReference type="CDD" id="cd01763">
    <property type="entry name" value="Ubl_SUMO_like"/>
    <property type="match status" value="1"/>
</dbReference>
<dbReference type="Proteomes" id="UP000193467">
    <property type="component" value="Unassembled WGS sequence"/>
</dbReference>
<protein>
    <recommendedName>
        <fullName evidence="2">Ubiquitin-like domain-containing protein</fullName>
    </recommendedName>
</protein>
<name>A0A1Y2FZJ3_9BASI</name>
<comment type="caution">
    <text evidence="3">The sequence shown here is derived from an EMBL/GenBank/DDBJ whole genome shotgun (WGS) entry which is preliminary data.</text>
</comment>
<accession>A0A1Y2FZJ3</accession>
<reference evidence="3 4" key="1">
    <citation type="submission" date="2016-07" db="EMBL/GenBank/DDBJ databases">
        <title>Pervasive Adenine N6-methylation of Active Genes in Fungi.</title>
        <authorList>
            <consortium name="DOE Joint Genome Institute"/>
            <person name="Mondo S.J."/>
            <person name="Dannebaum R.O."/>
            <person name="Kuo R.C."/>
            <person name="Labutti K."/>
            <person name="Haridas S."/>
            <person name="Kuo A."/>
            <person name="Salamov A."/>
            <person name="Ahrendt S.R."/>
            <person name="Lipzen A."/>
            <person name="Sullivan W."/>
            <person name="Andreopoulos W.B."/>
            <person name="Clum A."/>
            <person name="Lindquist E."/>
            <person name="Daum C."/>
            <person name="Ramamoorthy G.K."/>
            <person name="Gryganskyi A."/>
            <person name="Culley D."/>
            <person name="Magnuson J.K."/>
            <person name="James T.Y."/>
            <person name="O'Malley M.A."/>
            <person name="Stajich J.E."/>
            <person name="Spatafora J.W."/>
            <person name="Visel A."/>
            <person name="Grigoriev I.V."/>
        </authorList>
    </citation>
    <scope>NUCLEOTIDE SEQUENCE [LARGE SCALE GENOMIC DNA]</scope>
    <source>
        <strain evidence="3 4">62-1032</strain>
    </source>
</reference>
<evidence type="ECO:0000313" key="3">
    <source>
        <dbReference type="EMBL" id="ORY88631.1"/>
    </source>
</evidence>
<sequence length="464" mass="50929">MATSTRTIVLSYSGRSVVIPRPSTYADALANARIVFPSLAPETRILLTTTVGLTARCEVVEEAWSAPILREDGKVFRVEEGKPILTLAPSSAVASMSAQKHSREEGDATSSSRKQARCSQSPPPALTSQSAAETTTAPLVAAPRKCTLVIRTYDPQFPLREPFNISALRTTRLAKINQVVAQHLGVSLTEVRLWWEGERLDPGATPESMNFGDEETLEFIAELKAGKPVIYLFPPSALNSVQVDLTLVPEWTFSALYPLSDVTRGKNGRSSTSWTVAASPDGNLVDKASSLSLSYLFWEAHAPSLPPSPPILPFDTPLPLPSTAFNPGRPSLNRSNAALLPFTSFLSHLDKALTSLSLHTPARNDFVTFWLPSFVRIHGRGQQIAFRFVEQAAYEQAARLEVEPRPDIVTRVFLLFKGVKEEDSDGWRKAEEVDWAEEVGVEQGKFGDEKLFRVLEWGGMEVVA</sequence>
<evidence type="ECO:0000259" key="2">
    <source>
        <dbReference type="PROSITE" id="PS50053"/>
    </source>
</evidence>
<evidence type="ECO:0000256" key="1">
    <source>
        <dbReference type="SAM" id="MobiDB-lite"/>
    </source>
</evidence>
<dbReference type="InParanoid" id="A0A1Y2FZJ3"/>
<keyword evidence="4" id="KW-1185">Reference proteome</keyword>
<evidence type="ECO:0000313" key="4">
    <source>
        <dbReference type="Proteomes" id="UP000193467"/>
    </source>
</evidence>
<organism evidence="3 4">
    <name type="scientific">Leucosporidium creatinivorum</name>
    <dbReference type="NCBI Taxonomy" id="106004"/>
    <lineage>
        <taxon>Eukaryota</taxon>
        <taxon>Fungi</taxon>
        <taxon>Dikarya</taxon>
        <taxon>Basidiomycota</taxon>
        <taxon>Pucciniomycotina</taxon>
        <taxon>Microbotryomycetes</taxon>
        <taxon>Leucosporidiales</taxon>
        <taxon>Leucosporidium</taxon>
    </lineage>
</organism>
<dbReference type="InterPro" id="IPR000626">
    <property type="entry name" value="Ubiquitin-like_dom"/>
</dbReference>
<dbReference type="AlphaFoldDB" id="A0A1Y2FZJ3"/>
<proteinExistence type="predicted"/>
<dbReference type="EMBL" id="MCGR01000009">
    <property type="protein sequence ID" value="ORY88631.1"/>
    <property type="molecule type" value="Genomic_DNA"/>
</dbReference>